<gene>
    <name evidence="2" type="ORF">M2325_000719</name>
</gene>
<accession>A0ABT2EVP8</accession>
<proteinExistence type="predicted"/>
<dbReference type="Proteomes" id="UP001140258">
    <property type="component" value="Unassembled WGS sequence"/>
</dbReference>
<sequence length="171" mass="19657">MFSFGSNNGYYNDVFNEIKRWTPAKKYRSEKGYQEDLYKYLKRNLNSSRGGMFYSETRNMSVRMEAGRNLCDIAVEQHVGIELKKDLNTKAKNDRLIGQVSRYLGDYREGVIIVLVGETNESKVDDLKYALRPLKNGSKYVDIITVINNPKKQNSQPKQSNGFGSSFTGWI</sequence>
<feature type="region of interest" description="Disordered" evidence="1">
    <location>
        <begin position="151"/>
        <end position="171"/>
    </location>
</feature>
<organism evidence="2 3">
    <name type="scientific">Methanococcus voltae PS</name>
    <dbReference type="NCBI Taxonomy" id="523842"/>
    <lineage>
        <taxon>Archaea</taxon>
        <taxon>Methanobacteriati</taxon>
        <taxon>Methanobacteriota</taxon>
        <taxon>Methanomada group</taxon>
        <taxon>Methanococci</taxon>
        <taxon>Methanococcales</taxon>
        <taxon>Methanococcaceae</taxon>
        <taxon>Methanococcus</taxon>
    </lineage>
</organism>
<reference evidence="2" key="1">
    <citation type="submission" date="2022-08" db="EMBL/GenBank/DDBJ databases">
        <title>Genomic Encyclopedia of Type Strains, Phase V (KMG-V): Genome sequencing to study the core and pangenomes of soil and plant-associated prokaryotes.</title>
        <authorList>
            <person name="Whitman W."/>
        </authorList>
    </citation>
    <scope>NUCLEOTIDE SEQUENCE</scope>
    <source>
        <strain evidence="2">PS</strain>
    </source>
</reference>
<evidence type="ECO:0000256" key="1">
    <source>
        <dbReference type="SAM" id="MobiDB-lite"/>
    </source>
</evidence>
<comment type="caution">
    <text evidence="2">The sequence shown here is derived from an EMBL/GenBank/DDBJ whole genome shotgun (WGS) entry which is preliminary data.</text>
</comment>
<protein>
    <submittedName>
        <fullName evidence="2">Uncharacterized protein</fullName>
    </submittedName>
</protein>
<evidence type="ECO:0000313" key="2">
    <source>
        <dbReference type="EMBL" id="MCS3922034.1"/>
    </source>
</evidence>
<keyword evidence="3" id="KW-1185">Reference proteome</keyword>
<dbReference type="EMBL" id="JANUCQ010000002">
    <property type="protein sequence ID" value="MCS3922034.1"/>
    <property type="molecule type" value="Genomic_DNA"/>
</dbReference>
<dbReference type="RefSeq" id="WP_259051215.1">
    <property type="nucleotide sequence ID" value="NZ_JANUCQ010000002.1"/>
</dbReference>
<evidence type="ECO:0000313" key="3">
    <source>
        <dbReference type="Proteomes" id="UP001140258"/>
    </source>
</evidence>
<name>A0ABT2EVP8_METVO</name>